<comment type="catalytic activity">
    <reaction evidence="1">
        <text>ATP + protein L-histidine = ADP + protein N-phospho-L-histidine.</text>
        <dbReference type="EC" id="2.7.13.3"/>
    </reaction>
</comment>
<evidence type="ECO:0000313" key="11">
    <source>
        <dbReference type="Proteomes" id="UP001165263"/>
    </source>
</evidence>
<keyword evidence="4" id="KW-0808">Transferase</keyword>
<keyword evidence="3" id="KW-0597">Phosphoprotein</keyword>
<dbReference type="CDD" id="cd00130">
    <property type="entry name" value="PAS"/>
    <property type="match status" value="2"/>
</dbReference>
<name>A0ABT2BSY9_9BURK</name>
<evidence type="ECO:0000256" key="5">
    <source>
        <dbReference type="ARBA" id="ARBA00022777"/>
    </source>
</evidence>
<dbReference type="InterPro" id="IPR004358">
    <property type="entry name" value="Sig_transdc_His_kin-like_C"/>
</dbReference>
<comment type="caution">
    <text evidence="10">The sequence shown here is derived from an EMBL/GenBank/DDBJ whole genome shotgun (WGS) entry which is preliminary data.</text>
</comment>
<protein>
    <recommendedName>
        <fullName evidence="2">histidine kinase</fullName>
        <ecNumber evidence="2">2.7.13.3</ecNumber>
    </recommendedName>
</protein>
<dbReference type="SUPFAM" id="SSF55785">
    <property type="entry name" value="PYP-like sensor domain (PAS domain)"/>
    <property type="match status" value="2"/>
</dbReference>
<dbReference type="InterPro" id="IPR000700">
    <property type="entry name" value="PAS-assoc_C"/>
</dbReference>
<dbReference type="CDD" id="cd00082">
    <property type="entry name" value="HisKA"/>
    <property type="match status" value="1"/>
</dbReference>
<dbReference type="PROSITE" id="PS50113">
    <property type="entry name" value="PAC"/>
    <property type="match status" value="1"/>
</dbReference>
<dbReference type="PROSITE" id="PS50112">
    <property type="entry name" value="PAS"/>
    <property type="match status" value="2"/>
</dbReference>
<dbReference type="InterPro" id="IPR036097">
    <property type="entry name" value="HisK_dim/P_sf"/>
</dbReference>
<dbReference type="PANTHER" id="PTHR42878">
    <property type="entry name" value="TWO-COMPONENT HISTIDINE KINASE"/>
    <property type="match status" value="1"/>
</dbReference>
<evidence type="ECO:0000256" key="3">
    <source>
        <dbReference type="ARBA" id="ARBA00022553"/>
    </source>
</evidence>
<dbReference type="Gene3D" id="1.10.287.130">
    <property type="match status" value="1"/>
</dbReference>
<proteinExistence type="predicted"/>
<evidence type="ECO:0000256" key="6">
    <source>
        <dbReference type="ARBA" id="ARBA00023136"/>
    </source>
</evidence>
<evidence type="ECO:0000259" key="9">
    <source>
        <dbReference type="PROSITE" id="PS50113"/>
    </source>
</evidence>
<dbReference type="InterPro" id="IPR005467">
    <property type="entry name" value="His_kinase_dom"/>
</dbReference>
<dbReference type="InterPro" id="IPR003594">
    <property type="entry name" value="HATPase_dom"/>
</dbReference>
<dbReference type="InterPro" id="IPR003661">
    <property type="entry name" value="HisK_dim/P_dom"/>
</dbReference>
<dbReference type="SUPFAM" id="SSF47384">
    <property type="entry name" value="Homodimeric domain of signal transducing histidine kinase"/>
    <property type="match status" value="1"/>
</dbReference>
<evidence type="ECO:0000256" key="4">
    <source>
        <dbReference type="ARBA" id="ARBA00022679"/>
    </source>
</evidence>
<dbReference type="SMART" id="SM00091">
    <property type="entry name" value="PAS"/>
    <property type="match status" value="2"/>
</dbReference>
<accession>A0ABT2BSY9</accession>
<dbReference type="EC" id="2.7.13.3" evidence="2"/>
<organism evidence="10 11">
    <name type="scientific">Telluria mixta</name>
    <dbReference type="NCBI Taxonomy" id="34071"/>
    <lineage>
        <taxon>Bacteria</taxon>
        <taxon>Pseudomonadati</taxon>
        <taxon>Pseudomonadota</taxon>
        <taxon>Betaproteobacteria</taxon>
        <taxon>Burkholderiales</taxon>
        <taxon>Oxalobacteraceae</taxon>
        <taxon>Telluria group</taxon>
        <taxon>Telluria</taxon>
    </lineage>
</organism>
<evidence type="ECO:0000259" key="7">
    <source>
        <dbReference type="PROSITE" id="PS50109"/>
    </source>
</evidence>
<gene>
    <name evidence="10" type="ORF">NX786_02645</name>
</gene>
<dbReference type="SUPFAM" id="SSF55874">
    <property type="entry name" value="ATPase domain of HSP90 chaperone/DNA topoisomerase II/histidine kinase"/>
    <property type="match status" value="1"/>
</dbReference>
<keyword evidence="5" id="KW-0418">Kinase</keyword>
<dbReference type="EMBL" id="JANUHC010000001">
    <property type="protein sequence ID" value="MCS0628241.1"/>
    <property type="molecule type" value="Genomic_DNA"/>
</dbReference>
<dbReference type="InterPro" id="IPR000014">
    <property type="entry name" value="PAS"/>
</dbReference>
<dbReference type="InterPro" id="IPR035965">
    <property type="entry name" value="PAS-like_dom_sf"/>
</dbReference>
<dbReference type="InterPro" id="IPR013767">
    <property type="entry name" value="PAS_fold"/>
</dbReference>
<dbReference type="PRINTS" id="PR00344">
    <property type="entry name" value="BCTRLSENSOR"/>
</dbReference>
<dbReference type="InterPro" id="IPR050351">
    <property type="entry name" value="BphY/WalK/GraS-like"/>
</dbReference>
<dbReference type="Proteomes" id="UP001165263">
    <property type="component" value="Unassembled WGS sequence"/>
</dbReference>
<sequence>MNPECIHTRLDWLLSAARDPMLVCDRAGIIVRANRPLAALFGWALEDLIGEPVEILVPPEARGRHAVLRRHGDSARAMGSGRFMAVDCAGRTFPVEVSLAPLDADGTVLTLATVHDVRARADAEQALRDSEARMRAVFETAADGIITIDERGLIERVNPAAERMFGYAEAELAGRNVSVLMPSPDRDRHDGYLRHYLRTGERRIIGSGREVHGLRKDGTVFAMELAVTEMRIGDARMFTGLVRDITARKESERQAAVLLQGLRAANEELSNFAYVVSHDLKAPLRAIGALADWIATDHGDRLDDEGREHMRLLISRVHRMGNLIDGILQYSRLGRGGGTLCMVDLNAAVAEVVDLLVPPPSIVVTVAPGLPVLWTEPTRIRQVFHNLISNAIKYMDKPAGRIDVSCADEGERWCFAVADNGPGIERRHYERIFQLFQTLAPRDRVESTGVGLALVRKIIDLLGGQVWLDSVPGEGSTFYFSIPKAYRDARQDSP</sequence>
<feature type="domain" description="PAC" evidence="9">
    <location>
        <begin position="207"/>
        <end position="257"/>
    </location>
</feature>
<dbReference type="NCBIfam" id="TIGR00229">
    <property type="entry name" value="sensory_box"/>
    <property type="match status" value="2"/>
</dbReference>
<evidence type="ECO:0000259" key="8">
    <source>
        <dbReference type="PROSITE" id="PS50112"/>
    </source>
</evidence>
<dbReference type="PROSITE" id="PS50109">
    <property type="entry name" value="HIS_KIN"/>
    <property type="match status" value="1"/>
</dbReference>
<dbReference type="SMART" id="SM00388">
    <property type="entry name" value="HisKA"/>
    <property type="match status" value="1"/>
</dbReference>
<evidence type="ECO:0000313" key="10">
    <source>
        <dbReference type="EMBL" id="MCS0628241.1"/>
    </source>
</evidence>
<reference evidence="10" key="1">
    <citation type="submission" date="2022-08" db="EMBL/GenBank/DDBJ databases">
        <title>Reclassification of Massilia species as members of the genera Telluria, Duganella, Pseudoduganella, Mokoshia gen. nov. and Zemynaea gen. nov. using orthogonal and non-orthogonal genome-based approaches.</title>
        <authorList>
            <person name="Bowman J.P."/>
        </authorList>
    </citation>
    <scope>NUCLEOTIDE SEQUENCE</scope>
    <source>
        <strain evidence="10">LMG 11547</strain>
    </source>
</reference>
<evidence type="ECO:0000256" key="2">
    <source>
        <dbReference type="ARBA" id="ARBA00012438"/>
    </source>
</evidence>
<feature type="domain" description="PAS" evidence="8">
    <location>
        <begin position="6"/>
        <end position="60"/>
    </location>
</feature>
<dbReference type="SMART" id="SM00387">
    <property type="entry name" value="HATPase_c"/>
    <property type="match status" value="1"/>
</dbReference>
<evidence type="ECO:0000256" key="1">
    <source>
        <dbReference type="ARBA" id="ARBA00000085"/>
    </source>
</evidence>
<dbReference type="Pfam" id="PF00512">
    <property type="entry name" value="HisKA"/>
    <property type="match status" value="1"/>
</dbReference>
<keyword evidence="6" id="KW-0472">Membrane</keyword>
<dbReference type="Gene3D" id="3.30.565.10">
    <property type="entry name" value="Histidine kinase-like ATPase, C-terminal domain"/>
    <property type="match status" value="1"/>
</dbReference>
<keyword evidence="11" id="KW-1185">Reference proteome</keyword>
<dbReference type="RefSeq" id="WP_259447488.1">
    <property type="nucleotide sequence ID" value="NZ_CP119520.1"/>
</dbReference>
<dbReference type="PANTHER" id="PTHR42878:SF15">
    <property type="entry name" value="BACTERIOPHYTOCHROME"/>
    <property type="match status" value="1"/>
</dbReference>
<dbReference type="Gene3D" id="3.30.450.20">
    <property type="entry name" value="PAS domain"/>
    <property type="match status" value="2"/>
</dbReference>
<dbReference type="InterPro" id="IPR036890">
    <property type="entry name" value="HATPase_C_sf"/>
</dbReference>
<feature type="domain" description="PAS" evidence="8">
    <location>
        <begin position="130"/>
        <end position="200"/>
    </location>
</feature>
<feature type="domain" description="Histidine kinase" evidence="7">
    <location>
        <begin position="275"/>
        <end position="486"/>
    </location>
</feature>
<dbReference type="Pfam" id="PF00989">
    <property type="entry name" value="PAS"/>
    <property type="match status" value="2"/>
</dbReference>
<dbReference type="Pfam" id="PF02518">
    <property type="entry name" value="HATPase_c"/>
    <property type="match status" value="1"/>
</dbReference>